<dbReference type="Gene3D" id="3.40.190.10">
    <property type="entry name" value="Periplasmic binding protein-like II"/>
    <property type="match status" value="2"/>
</dbReference>
<dbReference type="GO" id="GO:0042956">
    <property type="term" value="P:maltodextrin transmembrane transport"/>
    <property type="evidence" value="ECO:0007669"/>
    <property type="project" value="TreeGrafter"/>
</dbReference>
<dbReference type="GO" id="GO:0015768">
    <property type="term" value="P:maltose transport"/>
    <property type="evidence" value="ECO:0007669"/>
    <property type="project" value="TreeGrafter"/>
</dbReference>
<dbReference type="PANTHER" id="PTHR30061:SF50">
    <property type="entry name" value="MALTOSE_MALTODEXTRIN-BINDING PERIPLASMIC PROTEIN"/>
    <property type="match status" value="1"/>
</dbReference>
<evidence type="ECO:0000256" key="3">
    <source>
        <dbReference type="ARBA" id="ARBA00022729"/>
    </source>
</evidence>
<organism evidence="4 5">
    <name type="scientific">Ktedonosporobacter rubrisoli</name>
    <dbReference type="NCBI Taxonomy" id="2509675"/>
    <lineage>
        <taxon>Bacteria</taxon>
        <taxon>Bacillati</taxon>
        <taxon>Chloroflexota</taxon>
        <taxon>Ktedonobacteria</taxon>
        <taxon>Ktedonobacterales</taxon>
        <taxon>Ktedonosporobacteraceae</taxon>
        <taxon>Ktedonosporobacter</taxon>
    </lineage>
</organism>
<dbReference type="Proteomes" id="UP000290365">
    <property type="component" value="Chromosome"/>
</dbReference>
<reference evidence="4 5" key="1">
    <citation type="submission" date="2019-01" db="EMBL/GenBank/DDBJ databases">
        <title>Ktedonosporobacter rubrisoli SCAWS-G2.</title>
        <authorList>
            <person name="Huang Y."/>
            <person name="Yan B."/>
        </authorList>
    </citation>
    <scope>NUCLEOTIDE SEQUENCE [LARGE SCALE GENOMIC DNA]</scope>
    <source>
        <strain evidence="4 5">SCAWS-G2</strain>
    </source>
</reference>
<dbReference type="EMBL" id="CP035758">
    <property type="protein sequence ID" value="QBD83333.1"/>
    <property type="molecule type" value="Genomic_DNA"/>
</dbReference>
<evidence type="ECO:0000256" key="2">
    <source>
        <dbReference type="ARBA" id="ARBA00022448"/>
    </source>
</evidence>
<dbReference type="CDD" id="cd14747">
    <property type="entry name" value="PBP2_MalE"/>
    <property type="match status" value="1"/>
</dbReference>
<dbReference type="InterPro" id="IPR006059">
    <property type="entry name" value="SBP"/>
</dbReference>
<keyword evidence="2" id="KW-0813">Transport</keyword>
<dbReference type="KEGG" id="kbs:EPA93_00760"/>
<keyword evidence="3" id="KW-0732">Signal</keyword>
<proteinExistence type="inferred from homology"/>
<protein>
    <submittedName>
        <fullName evidence="4">Extracellular solute-binding protein</fullName>
    </submittedName>
</protein>
<sequence>MLVLSLMLVATLLAACGGDGGNATSSNPTTITVWGMGTEGDNLKVLASDFMKKNPDIHVQVQAIPWSNAHQKFLTSIAGNQTPDVAQMGTTWMSEFARADAFDPTPGNIASSQFFKSAWDTTVVNGTSYGVPWYVETRVLFYRTDMAQKAGITAPPQTWDELLADAKAMQQKGGAKYGIALSSNDWEEFIPFVWQSGGQLVQGDKFTLNTPHVVDALDYYRSFYQAGVTPQTQPQGFDVAQSFVQGQSAMFISGPWEVGLVQQDGGTSIAGKWAVAPLPKKLTSTSFLGGANMVVFKNSQHREAAWKFVQYASQPDVQVKWYNTVKDLPAVQAAWNDKALAEDKNLAVFHKQLDDAKGPPVITTWEQVATVIDNDMEQVMFGKMTSQQAANDMQQKATAIGMGS</sequence>
<keyword evidence="5" id="KW-1185">Reference proteome</keyword>
<dbReference type="AlphaFoldDB" id="A0A4P6K5R9"/>
<evidence type="ECO:0000313" key="5">
    <source>
        <dbReference type="Proteomes" id="UP000290365"/>
    </source>
</evidence>
<dbReference type="PANTHER" id="PTHR30061">
    <property type="entry name" value="MALTOSE-BINDING PERIPLASMIC PROTEIN"/>
    <property type="match status" value="1"/>
</dbReference>
<dbReference type="Pfam" id="PF01547">
    <property type="entry name" value="SBP_bac_1"/>
    <property type="match status" value="1"/>
</dbReference>
<dbReference type="OrthoDB" id="9808332at2"/>
<accession>A0A4P6K5R9</accession>
<name>A0A4P6K5R9_KTERU</name>
<dbReference type="SUPFAM" id="SSF53850">
    <property type="entry name" value="Periplasmic binding protein-like II"/>
    <property type="match status" value="1"/>
</dbReference>
<dbReference type="GO" id="GO:0055052">
    <property type="term" value="C:ATP-binding cassette (ABC) transporter complex, substrate-binding subunit-containing"/>
    <property type="evidence" value="ECO:0007669"/>
    <property type="project" value="TreeGrafter"/>
</dbReference>
<gene>
    <name evidence="4" type="ORF">EPA93_00760</name>
</gene>
<evidence type="ECO:0000256" key="1">
    <source>
        <dbReference type="ARBA" id="ARBA00008520"/>
    </source>
</evidence>
<dbReference type="GO" id="GO:1901982">
    <property type="term" value="F:maltose binding"/>
    <property type="evidence" value="ECO:0007669"/>
    <property type="project" value="TreeGrafter"/>
</dbReference>
<evidence type="ECO:0000313" key="4">
    <source>
        <dbReference type="EMBL" id="QBD83333.1"/>
    </source>
</evidence>
<comment type="similarity">
    <text evidence="1">Belongs to the bacterial solute-binding protein 1 family.</text>
</comment>